<dbReference type="GO" id="GO:0004143">
    <property type="term" value="F:ATP-dependent diacylglycerol kinase activity"/>
    <property type="evidence" value="ECO:0007669"/>
    <property type="project" value="InterPro"/>
</dbReference>
<keyword evidence="1" id="KW-0472">Membrane</keyword>
<accession>A0A381L588</accession>
<feature type="transmembrane region" description="Helical" evidence="1">
    <location>
        <begin position="324"/>
        <end position="342"/>
    </location>
</feature>
<feature type="transmembrane region" description="Helical" evidence="1">
    <location>
        <begin position="348"/>
        <end position="369"/>
    </location>
</feature>
<evidence type="ECO:0000313" key="2">
    <source>
        <dbReference type="EMBL" id="SUZ08747.1"/>
    </source>
</evidence>
<evidence type="ECO:0000256" key="1">
    <source>
        <dbReference type="SAM" id="Phobius"/>
    </source>
</evidence>
<feature type="transmembrane region" description="Helical" evidence="1">
    <location>
        <begin position="381"/>
        <end position="403"/>
    </location>
</feature>
<dbReference type="PANTHER" id="PTHR31303">
    <property type="entry name" value="CTP-DEPENDENT DIACYLGLYCEROL KINASE 1"/>
    <property type="match status" value="1"/>
</dbReference>
<reference evidence="2" key="1">
    <citation type="submission" date="2018-07" db="EMBL/GenBank/DDBJ databases">
        <authorList>
            <person name="Quirk P.G."/>
            <person name="Krulwich T.A."/>
        </authorList>
    </citation>
    <scope>NUCLEOTIDE SEQUENCE</scope>
    <source>
        <strain evidence="2">96224</strain>
    </source>
</reference>
<dbReference type="AlphaFoldDB" id="A0A381L588"/>
<dbReference type="PANTHER" id="PTHR31303:SF1">
    <property type="entry name" value="CTP-DEPENDENT DIACYLGLYCEROL KINASE 1"/>
    <property type="match status" value="1"/>
</dbReference>
<name>A0A381L588_BLUGR</name>
<dbReference type="OrthoDB" id="5673at2759"/>
<dbReference type="GO" id="GO:0006654">
    <property type="term" value="P:phosphatidic acid biosynthetic process"/>
    <property type="evidence" value="ECO:0007669"/>
    <property type="project" value="TreeGrafter"/>
</dbReference>
<organism evidence="2">
    <name type="scientific">Blumeria graminis f. sp. tritici 96224</name>
    <dbReference type="NCBI Taxonomy" id="1268274"/>
    <lineage>
        <taxon>Eukaryota</taxon>
        <taxon>Fungi</taxon>
        <taxon>Dikarya</taxon>
        <taxon>Ascomycota</taxon>
        <taxon>Pezizomycotina</taxon>
        <taxon>Leotiomycetes</taxon>
        <taxon>Erysiphales</taxon>
        <taxon>Erysiphaceae</taxon>
        <taxon>Blumeria</taxon>
    </lineage>
</organism>
<dbReference type="EMBL" id="UIGY01000028">
    <property type="protein sequence ID" value="SUZ08747.1"/>
    <property type="molecule type" value="Genomic_DNA"/>
</dbReference>
<protein>
    <submittedName>
        <fullName evidence="2">Bgt-387</fullName>
    </submittedName>
</protein>
<gene>
    <name evidence="2" type="ORF">BGT96224V2_LOCUS1855</name>
</gene>
<sequence>MSSSESLLPSFAAKFHCHLEAVGILVRCILNYELLSDSALPTAGEPPTTRNLISSSSSFKRGTFRRCGQEHKIGAWLFCYSSVEPLLSGTARVPPLPRFVLRYPIIEENMVHSDPLLLSETEFLSDRHPESVFRANKQETGSPSQQFDFSDKERDVLLPTRSNTPGLPCSCRMNIPLSRKYSPVSLNSTITPESKEKNDDVDPVSNITEKNSIPFSFLFNTSSSISNPDFYKDHSHPALIPTHSSWRNFIYTHEIPRKLLHVSIGVFSIHFFLSGIQTTAITPWLTGALFLISATDYLRHNNETFNQFYIRILGVLMRESEHRGWNGVVWYLLGAWFVLVTFPKDVSLMSILLLSWCDTAASTIGRAYGKYTIKIRKGKSVAGSAAAFIVGVATAVLFWGWLAPRSGPFPHDCDFPFMFTGSIRLPSIIREWFGLSEIKGSVGGASALCILSIWTGFVASTSEFINLFGLDDNLTIPLLSGVGIWSFLKVFR</sequence>
<dbReference type="GO" id="GO:0005789">
    <property type="term" value="C:endoplasmic reticulum membrane"/>
    <property type="evidence" value="ECO:0007669"/>
    <property type="project" value="TreeGrafter"/>
</dbReference>
<keyword evidence="1" id="KW-0812">Transmembrane</keyword>
<proteinExistence type="predicted"/>
<feature type="transmembrane region" description="Helical" evidence="1">
    <location>
        <begin position="474"/>
        <end position="491"/>
    </location>
</feature>
<keyword evidence="1" id="KW-1133">Transmembrane helix</keyword>
<dbReference type="InterPro" id="IPR037997">
    <property type="entry name" value="Dgk1-like"/>
</dbReference>